<evidence type="ECO:0000256" key="3">
    <source>
        <dbReference type="ARBA" id="ARBA00022448"/>
    </source>
</evidence>
<dbReference type="GO" id="GO:0015891">
    <property type="term" value="P:siderophore transport"/>
    <property type="evidence" value="ECO:0007669"/>
    <property type="project" value="InterPro"/>
</dbReference>
<dbReference type="PROSITE" id="PS52016">
    <property type="entry name" value="TONB_DEPENDENT_REC_3"/>
    <property type="match status" value="1"/>
</dbReference>
<name>A0A2V1K1A3_9BURK</name>
<evidence type="ECO:0000256" key="14">
    <source>
        <dbReference type="SAM" id="SignalP"/>
    </source>
</evidence>
<dbReference type="InterPro" id="IPR011662">
    <property type="entry name" value="Secretin/TonB_short_N"/>
</dbReference>
<dbReference type="SMART" id="SM00965">
    <property type="entry name" value="STN"/>
    <property type="match status" value="1"/>
</dbReference>
<evidence type="ECO:0000256" key="13">
    <source>
        <dbReference type="RuleBase" id="RU003357"/>
    </source>
</evidence>
<dbReference type="CDD" id="cd01347">
    <property type="entry name" value="ligand_gated_channel"/>
    <property type="match status" value="1"/>
</dbReference>
<sequence length="816" mass="88951">MATLYRSRTASRTVPGARRFAMLRRLPLLAAIGLMALNVPQVRADTEVAEGSIVYDIPAGSLADVLRHYAQQSGADIVIDARGALAGRSSDGLQGRHGVAEGFDILLRGTGYRAVRTGAGYVLQALPAEPSAGVSTLDAVMVQGQAVRSAATDGNDSYAARYVSLGKGTQSWREIPQSVSVMTRSQMDDMGAVTVAEAMGYMTGLTQSDYEGTEKFNARGFATSAQFDGVPQQDFGTHLDLAIYDRVEVLRGPSGLLTGTGEPGGAINYARKRPRDAAHGSAALTAGSWSYRRAEVDGGGPLNEAGTLRGRVVGAWQREDKFYELGHNAPRTLYGVIELDLSERTTLGVAGTWHERQFRNFNGLPLYADGSLPGRDDYVGSDRLSKYREHDYSLDLTHRFDNGWTAKATYMHRRERYRGYSAFAGSALDTATGRAGISAGRIANDFEWDQGDLQVSGPVRLLGQEHWLALGYNSSRYESTTGSRFVWLPDWAPLQDHDFGAAFDAPVTNFNRSVTKQSGLYSTARIRLAEPLTLVLGGRWTDYRLKSRQVAPVASSWTRSAADVDSEFTPFGGLVWDVADNMTVYASYADIFVPQDEEDVSGQTLRPRVGWQAEAGVKGEFLDGRLNASLAVFRIRDTNRAITDDANIGCGGTPNGACYRAAGKVQSQGVEMEVSGRLSPGWDVMAGYTYTDAKYLSDSDPANVGRRFGADVLPRHLLRLWTHYRFGPTDFDGALTGWRIGAGLQAQSNVQTASIRQGAYATVSLRLGYRFDAHWDASLAVNNLFDRTYLRTPGHATFYNLYGAPRNAMLTLRYAL</sequence>
<evidence type="ECO:0000256" key="7">
    <source>
        <dbReference type="ARBA" id="ARBA00023004"/>
    </source>
</evidence>
<dbReference type="Gene3D" id="2.170.130.10">
    <property type="entry name" value="TonB-dependent receptor, plug domain"/>
    <property type="match status" value="1"/>
</dbReference>
<dbReference type="Gene3D" id="2.40.170.20">
    <property type="entry name" value="TonB-dependent receptor, beta-barrel domain"/>
    <property type="match status" value="1"/>
</dbReference>
<evidence type="ECO:0000256" key="10">
    <source>
        <dbReference type="ARBA" id="ARBA00023170"/>
    </source>
</evidence>
<comment type="caution">
    <text evidence="16">The sequence shown here is derived from an EMBL/GenBank/DDBJ whole genome shotgun (WGS) entry which is preliminary data.</text>
</comment>
<dbReference type="Gene3D" id="3.55.50.30">
    <property type="match status" value="1"/>
</dbReference>
<keyword evidence="7" id="KW-0408">Iron</keyword>
<gene>
    <name evidence="16" type="ORF">DD235_13280</name>
</gene>
<dbReference type="InterPro" id="IPR012910">
    <property type="entry name" value="Plug_dom"/>
</dbReference>
<keyword evidence="3 12" id="KW-0813">Transport</keyword>
<keyword evidence="10 16" id="KW-0675">Receptor</keyword>
<evidence type="ECO:0000256" key="2">
    <source>
        <dbReference type="ARBA" id="ARBA00009810"/>
    </source>
</evidence>
<evidence type="ECO:0000256" key="1">
    <source>
        <dbReference type="ARBA" id="ARBA00004571"/>
    </source>
</evidence>
<keyword evidence="11 12" id="KW-0998">Cell outer membrane</keyword>
<organism evidence="16 17">
    <name type="scientific">Corticimicrobacter populi</name>
    <dbReference type="NCBI Taxonomy" id="2175229"/>
    <lineage>
        <taxon>Bacteria</taxon>
        <taxon>Pseudomonadati</taxon>
        <taxon>Pseudomonadota</taxon>
        <taxon>Betaproteobacteria</taxon>
        <taxon>Burkholderiales</taxon>
        <taxon>Alcaligenaceae</taxon>
        <taxon>Corticimicrobacter</taxon>
    </lineage>
</organism>
<dbReference type="PANTHER" id="PTHR32552:SF74">
    <property type="entry name" value="HYDROXAMATE SIDEROPHORE RECEPTOR FHUE"/>
    <property type="match status" value="1"/>
</dbReference>
<dbReference type="NCBIfam" id="TIGR01783">
    <property type="entry name" value="TonB-siderophor"/>
    <property type="match status" value="1"/>
</dbReference>
<keyword evidence="14" id="KW-0732">Signal</keyword>
<keyword evidence="8 13" id="KW-0798">TonB box</keyword>
<dbReference type="PANTHER" id="PTHR32552">
    <property type="entry name" value="FERRICHROME IRON RECEPTOR-RELATED"/>
    <property type="match status" value="1"/>
</dbReference>
<evidence type="ECO:0000259" key="15">
    <source>
        <dbReference type="SMART" id="SM00965"/>
    </source>
</evidence>
<dbReference type="InterPro" id="IPR000531">
    <property type="entry name" value="Beta-barrel_TonB"/>
</dbReference>
<dbReference type="GO" id="GO:0038023">
    <property type="term" value="F:signaling receptor activity"/>
    <property type="evidence" value="ECO:0007669"/>
    <property type="project" value="InterPro"/>
</dbReference>
<evidence type="ECO:0000256" key="5">
    <source>
        <dbReference type="ARBA" id="ARBA00022496"/>
    </source>
</evidence>
<feature type="domain" description="Secretin/TonB short N-terminal" evidence="15">
    <location>
        <begin position="77"/>
        <end position="126"/>
    </location>
</feature>
<keyword evidence="5" id="KW-0410">Iron transport</keyword>
<dbReference type="InterPro" id="IPR037066">
    <property type="entry name" value="Plug_dom_sf"/>
</dbReference>
<feature type="chain" id="PRO_5016139662" evidence="14">
    <location>
        <begin position="31"/>
        <end position="816"/>
    </location>
</feature>
<proteinExistence type="inferred from homology"/>
<dbReference type="InterPro" id="IPR039426">
    <property type="entry name" value="TonB-dep_rcpt-like"/>
</dbReference>
<evidence type="ECO:0000256" key="6">
    <source>
        <dbReference type="ARBA" id="ARBA00022692"/>
    </source>
</evidence>
<evidence type="ECO:0000313" key="17">
    <source>
        <dbReference type="Proteomes" id="UP000245212"/>
    </source>
</evidence>
<dbReference type="SUPFAM" id="SSF56935">
    <property type="entry name" value="Porins"/>
    <property type="match status" value="1"/>
</dbReference>
<keyword evidence="17" id="KW-1185">Reference proteome</keyword>
<keyword evidence="5" id="KW-0406">Ion transport</keyword>
<evidence type="ECO:0000256" key="12">
    <source>
        <dbReference type="PROSITE-ProRule" id="PRU01360"/>
    </source>
</evidence>
<evidence type="ECO:0000256" key="9">
    <source>
        <dbReference type="ARBA" id="ARBA00023136"/>
    </source>
</evidence>
<keyword evidence="6 12" id="KW-0812">Transmembrane</keyword>
<dbReference type="InterPro" id="IPR010105">
    <property type="entry name" value="TonB_sidphr_rcpt"/>
</dbReference>
<accession>A0A2V1K1A3</accession>
<comment type="subcellular location">
    <subcellularLocation>
        <location evidence="1 12">Cell outer membrane</location>
        <topology evidence="1 12">Multi-pass membrane protein</topology>
    </subcellularLocation>
</comment>
<reference evidence="17" key="1">
    <citation type="submission" date="2018-05" db="EMBL/GenBank/DDBJ databases">
        <authorList>
            <person name="Li Y."/>
        </authorList>
    </citation>
    <scope>NUCLEOTIDE SEQUENCE [LARGE SCALE GENOMIC DNA]</scope>
    <source>
        <strain evidence="17">3d-2-2</strain>
    </source>
</reference>
<evidence type="ECO:0000256" key="11">
    <source>
        <dbReference type="ARBA" id="ARBA00023237"/>
    </source>
</evidence>
<evidence type="ECO:0000313" key="16">
    <source>
        <dbReference type="EMBL" id="PWF21772.1"/>
    </source>
</evidence>
<dbReference type="Proteomes" id="UP000245212">
    <property type="component" value="Unassembled WGS sequence"/>
</dbReference>
<protein>
    <submittedName>
        <fullName evidence="16">TonB-dependent siderophore receptor</fullName>
    </submittedName>
</protein>
<dbReference type="Pfam" id="PF00593">
    <property type="entry name" value="TonB_dep_Rec_b-barrel"/>
    <property type="match status" value="1"/>
</dbReference>
<comment type="similarity">
    <text evidence="2 12 13">Belongs to the TonB-dependent receptor family.</text>
</comment>
<dbReference type="RefSeq" id="WP_109062588.1">
    <property type="nucleotide sequence ID" value="NZ_QETA01000006.1"/>
</dbReference>
<dbReference type="GO" id="GO:0009279">
    <property type="term" value="C:cell outer membrane"/>
    <property type="evidence" value="ECO:0007669"/>
    <property type="project" value="UniProtKB-SubCell"/>
</dbReference>
<keyword evidence="4 12" id="KW-1134">Transmembrane beta strand</keyword>
<dbReference type="InterPro" id="IPR036942">
    <property type="entry name" value="Beta-barrel_TonB_sf"/>
</dbReference>
<dbReference type="AlphaFoldDB" id="A0A2V1K1A3"/>
<evidence type="ECO:0000256" key="4">
    <source>
        <dbReference type="ARBA" id="ARBA00022452"/>
    </source>
</evidence>
<dbReference type="Pfam" id="PF07715">
    <property type="entry name" value="Plug"/>
    <property type="match status" value="1"/>
</dbReference>
<keyword evidence="9 12" id="KW-0472">Membrane</keyword>
<evidence type="ECO:0000256" key="8">
    <source>
        <dbReference type="ARBA" id="ARBA00023077"/>
    </source>
</evidence>
<dbReference type="GO" id="GO:0015344">
    <property type="term" value="F:siderophore uptake transmembrane transporter activity"/>
    <property type="evidence" value="ECO:0007669"/>
    <property type="project" value="TreeGrafter"/>
</dbReference>
<dbReference type="EMBL" id="QETA01000006">
    <property type="protein sequence ID" value="PWF21772.1"/>
    <property type="molecule type" value="Genomic_DNA"/>
</dbReference>
<feature type="signal peptide" evidence="14">
    <location>
        <begin position="1"/>
        <end position="30"/>
    </location>
</feature>